<dbReference type="PROSITE" id="PS00332">
    <property type="entry name" value="SOD_CU_ZN_2"/>
    <property type="match status" value="1"/>
</dbReference>
<feature type="region of interest" description="Disordered" evidence="13">
    <location>
        <begin position="400"/>
        <end position="424"/>
    </location>
</feature>
<evidence type="ECO:0000256" key="8">
    <source>
        <dbReference type="ARBA" id="ARBA00022833"/>
    </source>
</evidence>
<dbReference type="CDD" id="cd00305">
    <property type="entry name" value="Cu-Zn_Superoxide_Dismutase"/>
    <property type="match status" value="1"/>
</dbReference>
<dbReference type="InterPro" id="IPR036423">
    <property type="entry name" value="SOD-like_Cu/Zn_dom_sf"/>
</dbReference>
<comment type="caution">
    <text evidence="15">The sequence shown here is derived from an EMBL/GenBank/DDBJ whole genome shotgun (WGS) entry which is preliminary data.</text>
</comment>
<dbReference type="InterPro" id="IPR004136">
    <property type="entry name" value="NMO"/>
</dbReference>
<keyword evidence="9" id="KW-0049">Antioxidant</keyword>
<evidence type="ECO:0000256" key="2">
    <source>
        <dbReference type="ARBA" id="ARBA00001947"/>
    </source>
</evidence>
<keyword evidence="5" id="KW-0285">Flavoprotein</keyword>
<dbReference type="Pfam" id="PF00080">
    <property type="entry name" value="Sod_Cu"/>
    <property type="match status" value="1"/>
</dbReference>
<reference evidence="15" key="1">
    <citation type="submission" date="2022-04" db="EMBL/GenBank/DDBJ databases">
        <title>A functionally conserved STORR gene fusion in Papaver species that diverged 16.8 million years ago.</title>
        <authorList>
            <person name="Catania T."/>
        </authorList>
    </citation>
    <scope>NUCLEOTIDE SEQUENCE</scope>
    <source>
        <strain evidence="15">S-188037</strain>
    </source>
</reference>
<accession>A0AAD4TI23</accession>
<dbReference type="InterPro" id="IPR001424">
    <property type="entry name" value="SOD_Cu_Zn_dom"/>
</dbReference>
<comment type="similarity">
    <text evidence="3">Belongs to the Cu-Zn superoxide dismutase family.</text>
</comment>
<evidence type="ECO:0000256" key="7">
    <source>
        <dbReference type="ARBA" id="ARBA00022723"/>
    </source>
</evidence>
<dbReference type="Gene3D" id="3.20.20.70">
    <property type="entry name" value="Aldolase class I"/>
    <property type="match status" value="1"/>
</dbReference>
<dbReference type="Proteomes" id="UP001202328">
    <property type="component" value="Unassembled WGS sequence"/>
</dbReference>
<evidence type="ECO:0000259" key="14">
    <source>
        <dbReference type="Pfam" id="PF00080"/>
    </source>
</evidence>
<dbReference type="InterPro" id="IPR013785">
    <property type="entry name" value="Aldolase_TIM"/>
</dbReference>
<keyword evidence="7" id="KW-0479">Metal-binding</keyword>
<dbReference type="InterPro" id="IPR018152">
    <property type="entry name" value="SOD_Cu/Zn_BS"/>
</dbReference>
<keyword evidence="8" id="KW-0862">Zinc</keyword>
<dbReference type="Gene3D" id="2.60.40.200">
    <property type="entry name" value="Superoxide dismutase, copper/zinc binding domain"/>
    <property type="match status" value="1"/>
</dbReference>
<dbReference type="EMBL" id="JAJJMB010001716">
    <property type="protein sequence ID" value="KAI3955726.1"/>
    <property type="molecule type" value="Genomic_DNA"/>
</dbReference>
<dbReference type="GO" id="GO:0046872">
    <property type="term" value="F:metal ion binding"/>
    <property type="evidence" value="ECO:0007669"/>
    <property type="project" value="UniProtKB-KW"/>
</dbReference>
<feature type="domain" description="Superoxide dismutase copper/zinc binding" evidence="14">
    <location>
        <begin position="350"/>
        <end position="484"/>
    </location>
</feature>
<dbReference type="PANTHER" id="PTHR32332:SF20">
    <property type="entry name" value="2-NITROPROPANE DIOXYGENASE-LIKE PROTEIN"/>
    <property type="match status" value="1"/>
</dbReference>
<name>A0AAD4TI23_9MAGN</name>
<organism evidence="15 16">
    <name type="scientific">Papaver atlanticum</name>
    <dbReference type="NCBI Taxonomy" id="357466"/>
    <lineage>
        <taxon>Eukaryota</taxon>
        <taxon>Viridiplantae</taxon>
        <taxon>Streptophyta</taxon>
        <taxon>Embryophyta</taxon>
        <taxon>Tracheophyta</taxon>
        <taxon>Spermatophyta</taxon>
        <taxon>Magnoliopsida</taxon>
        <taxon>Ranunculales</taxon>
        <taxon>Papaveraceae</taxon>
        <taxon>Papaveroideae</taxon>
        <taxon>Papaver</taxon>
    </lineage>
</organism>
<dbReference type="AlphaFoldDB" id="A0AAD4TI23"/>
<keyword evidence="16" id="KW-1185">Reference proteome</keyword>
<evidence type="ECO:0000256" key="11">
    <source>
        <dbReference type="ARBA" id="ARBA00023008"/>
    </source>
</evidence>
<gene>
    <name evidence="15" type="ORF">MKW98_006086</name>
</gene>
<dbReference type="PRINTS" id="PR00068">
    <property type="entry name" value="CUZNDISMTASE"/>
</dbReference>
<dbReference type="EC" id="1.15.1.1" evidence="4"/>
<evidence type="ECO:0000313" key="16">
    <source>
        <dbReference type="Proteomes" id="UP001202328"/>
    </source>
</evidence>
<keyword evidence="11" id="KW-0186">Copper</keyword>
<evidence type="ECO:0000256" key="9">
    <source>
        <dbReference type="ARBA" id="ARBA00022862"/>
    </source>
</evidence>
<keyword evidence="10" id="KW-0560">Oxidoreductase</keyword>
<comment type="cofactor">
    <cofactor evidence="1">
        <name>Cu cation</name>
        <dbReference type="ChEBI" id="CHEBI:23378"/>
    </cofactor>
</comment>
<dbReference type="FunFam" id="2.60.40.200:FF:000001">
    <property type="entry name" value="Superoxide dismutase [Cu-Zn]"/>
    <property type="match status" value="1"/>
</dbReference>
<feature type="compositionally biased region" description="Basic and acidic residues" evidence="13">
    <location>
        <begin position="403"/>
        <end position="417"/>
    </location>
</feature>
<dbReference type="GO" id="GO:0018580">
    <property type="term" value="F:nitronate monooxygenase activity"/>
    <property type="evidence" value="ECO:0007669"/>
    <property type="project" value="InterPro"/>
</dbReference>
<dbReference type="SUPFAM" id="SSF51412">
    <property type="entry name" value="Inosine monophosphate dehydrogenase (IMPDH)"/>
    <property type="match status" value="1"/>
</dbReference>
<proteinExistence type="inferred from homology"/>
<comment type="cofactor">
    <cofactor evidence="2">
        <name>Zn(2+)</name>
        <dbReference type="ChEBI" id="CHEBI:29105"/>
    </cofactor>
</comment>
<evidence type="ECO:0000256" key="1">
    <source>
        <dbReference type="ARBA" id="ARBA00001935"/>
    </source>
</evidence>
<dbReference type="CDD" id="cd04730">
    <property type="entry name" value="NPD_like"/>
    <property type="match status" value="1"/>
</dbReference>
<dbReference type="Pfam" id="PF03060">
    <property type="entry name" value="NMO"/>
    <property type="match status" value="1"/>
</dbReference>
<evidence type="ECO:0000256" key="12">
    <source>
        <dbReference type="ARBA" id="ARBA00049204"/>
    </source>
</evidence>
<evidence type="ECO:0000256" key="4">
    <source>
        <dbReference type="ARBA" id="ARBA00012682"/>
    </source>
</evidence>
<evidence type="ECO:0000256" key="3">
    <source>
        <dbReference type="ARBA" id="ARBA00010457"/>
    </source>
</evidence>
<evidence type="ECO:0000256" key="5">
    <source>
        <dbReference type="ARBA" id="ARBA00022630"/>
    </source>
</evidence>
<dbReference type="PANTHER" id="PTHR32332">
    <property type="entry name" value="2-NITROPROPANE DIOXYGENASE"/>
    <property type="match status" value="1"/>
</dbReference>
<dbReference type="PROSITE" id="PS00087">
    <property type="entry name" value="SOD_CU_ZN_1"/>
    <property type="match status" value="1"/>
</dbReference>
<dbReference type="SUPFAM" id="SSF49329">
    <property type="entry name" value="Cu,Zn superoxide dismutase-like"/>
    <property type="match status" value="1"/>
</dbReference>
<comment type="catalytic activity">
    <reaction evidence="12">
        <text>2 superoxide + 2 H(+) = H2O2 + O2</text>
        <dbReference type="Rhea" id="RHEA:20696"/>
        <dbReference type="ChEBI" id="CHEBI:15378"/>
        <dbReference type="ChEBI" id="CHEBI:15379"/>
        <dbReference type="ChEBI" id="CHEBI:16240"/>
        <dbReference type="ChEBI" id="CHEBI:18421"/>
        <dbReference type="EC" id="1.15.1.1"/>
    </reaction>
</comment>
<evidence type="ECO:0000256" key="6">
    <source>
        <dbReference type="ARBA" id="ARBA00022643"/>
    </source>
</evidence>
<keyword evidence="6" id="KW-0288">FMN</keyword>
<protein>
    <recommendedName>
        <fullName evidence="4">superoxide dismutase</fullName>
        <ecNumber evidence="4">1.15.1.1</ecNumber>
    </recommendedName>
</protein>
<evidence type="ECO:0000256" key="10">
    <source>
        <dbReference type="ARBA" id="ARBA00023002"/>
    </source>
</evidence>
<evidence type="ECO:0000256" key="13">
    <source>
        <dbReference type="SAM" id="MobiDB-lite"/>
    </source>
</evidence>
<dbReference type="GO" id="GO:0004784">
    <property type="term" value="F:superoxide dismutase activity"/>
    <property type="evidence" value="ECO:0007669"/>
    <property type="project" value="UniProtKB-EC"/>
</dbReference>
<evidence type="ECO:0000313" key="15">
    <source>
        <dbReference type="EMBL" id="KAI3955726.1"/>
    </source>
</evidence>
<sequence>MGFASCLGWDNGVMLAPMGADIAGSKLVAAVANAGGLGLLASPVNMYDATLKLIRDTKKLTTKPFGAGILLGFDQSSTIKAIFDEKLACMQVYWGDFSKEMVDEAHKNGVKVIHQLGSVADAEKAIAAGVDCIMAQGPEAGGHVIGHVSVIALVPRIVDVIGDRNVTVVATGSIADARGFVAALALGAKGICMGTRFIASDESYANDYYKQQLLHYTEADTDYTDLYSRATWRAPTRVLNTPFHQKWKPVPQDVSNNEDQPIVGYSIIYGGETILRRFAGQVANQTTAGELENMVMYGGQGVGLVNSILPAGDIVKSVVEGAEKIIKELGSRTQVKPVKAVVLLKSTEGVSGTLYFTQAGDEPTKITGTISGLKAGLHGFHIHALGDTTNGCTSTGPHFNPASKDHGAPEDETRHAGDLGNLTAGADGKVEVNISDKQIPLSGPNSIIGRAVVVHADPDDLGKGGHELSKTTGNAGARIACGIIGLQAN</sequence>